<keyword evidence="2 5" id="KW-0812">Transmembrane</keyword>
<dbReference type="RefSeq" id="WP_131259248.1">
    <property type="nucleotide sequence ID" value="NZ_JBHSUS010000001.1"/>
</dbReference>
<dbReference type="PANTHER" id="PTHR35814:SF1">
    <property type="entry name" value="GLUTATHIONE S-TRANSFERASE-RELATED"/>
    <property type="match status" value="1"/>
</dbReference>
<dbReference type="Proteomes" id="UP001596364">
    <property type="component" value="Unassembled WGS sequence"/>
</dbReference>
<dbReference type="InterPro" id="IPR001129">
    <property type="entry name" value="Membr-assoc_MAPEG"/>
</dbReference>
<sequence length="126" mass="13798">MPLGLYAGLLTLLYIALTFRTIGARRRAQQALGDGGDRLLQRAMRAHGNFMEYVPLALILLFMLQQQGAASWLIHLLGSALFLGRAIHAVGISQQPEPLKLRVTGMLLTLLTLFSSALLLIINAVF</sequence>
<comment type="caution">
    <text evidence="6">The sequence shown here is derived from an EMBL/GenBank/DDBJ whole genome shotgun (WGS) entry which is preliminary data.</text>
</comment>
<evidence type="ECO:0000256" key="2">
    <source>
        <dbReference type="ARBA" id="ARBA00022692"/>
    </source>
</evidence>
<evidence type="ECO:0000256" key="5">
    <source>
        <dbReference type="SAM" id="Phobius"/>
    </source>
</evidence>
<comment type="subcellular location">
    <subcellularLocation>
        <location evidence="1">Membrane</location>
    </subcellularLocation>
</comment>
<dbReference type="Gene3D" id="1.20.120.550">
    <property type="entry name" value="Membrane associated eicosanoid/glutathione metabolism-like domain"/>
    <property type="match status" value="1"/>
</dbReference>
<accession>A0ABW1XHZ4</accession>
<evidence type="ECO:0000256" key="4">
    <source>
        <dbReference type="ARBA" id="ARBA00023136"/>
    </source>
</evidence>
<keyword evidence="7" id="KW-1185">Reference proteome</keyword>
<feature type="transmembrane region" description="Helical" evidence="5">
    <location>
        <begin position="6"/>
        <end position="23"/>
    </location>
</feature>
<dbReference type="InterPro" id="IPR023352">
    <property type="entry name" value="MAPEG-like_dom_sf"/>
</dbReference>
<reference evidence="7" key="1">
    <citation type="journal article" date="2019" name="Int. J. Syst. Evol. Microbiol.">
        <title>The Global Catalogue of Microorganisms (GCM) 10K type strain sequencing project: providing services to taxonomists for standard genome sequencing and annotation.</title>
        <authorList>
            <consortium name="The Broad Institute Genomics Platform"/>
            <consortium name="The Broad Institute Genome Sequencing Center for Infectious Disease"/>
            <person name="Wu L."/>
            <person name="Ma J."/>
        </authorList>
    </citation>
    <scope>NUCLEOTIDE SEQUENCE [LARGE SCALE GENOMIC DNA]</scope>
    <source>
        <strain evidence="7">CGMCC 1.16031</strain>
    </source>
</reference>
<feature type="transmembrane region" description="Helical" evidence="5">
    <location>
        <begin position="70"/>
        <end position="91"/>
    </location>
</feature>
<dbReference type="EMBL" id="JBHSUS010000001">
    <property type="protein sequence ID" value="MFC6439136.1"/>
    <property type="molecule type" value="Genomic_DNA"/>
</dbReference>
<evidence type="ECO:0000313" key="6">
    <source>
        <dbReference type="EMBL" id="MFC6439136.1"/>
    </source>
</evidence>
<gene>
    <name evidence="6" type="ORF">ACFP85_03070</name>
</gene>
<dbReference type="SUPFAM" id="SSF161084">
    <property type="entry name" value="MAPEG domain-like"/>
    <property type="match status" value="1"/>
</dbReference>
<keyword evidence="3 5" id="KW-1133">Transmembrane helix</keyword>
<organism evidence="6 7">
    <name type="scientific">Pseudobowmanella zhangzhouensis</name>
    <dbReference type="NCBI Taxonomy" id="1537679"/>
    <lineage>
        <taxon>Bacteria</taxon>
        <taxon>Pseudomonadati</taxon>
        <taxon>Pseudomonadota</taxon>
        <taxon>Gammaproteobacteria</taxon>
        <taxon>Alteromonadales</taxon>
        <taxon>Alteromonadaceae</taxon>
    </lineage>
</organism>
<keyword evidence="4 5" id="KW-0472">Membrane</keyword>
<protein>
    <submittedName>
        <fullName evidence="6">MAPEG family protein</fullName>
    </submittedName>
</protein>
<evidence type="ECO:0000313" key="7">
    <source>
        <dbReference type="Proteomes" id="UP001596364"/>
    </source>
</evidence>
<dbReference type="PANTHER" id="PTHR35814">
    <property type="match status" value="1"/>
</dbReference>
<name>A0ABW1XHZ4_9ALTE</name>
<proteinExistence type="predicted"/>
<feature type="transmembrane region" description="Helical" evidence="5">
    <location>
        <begin position="103"/>
        <end position="125"/>
    </location>
</feature>
<evidence type="ECO:0000256" key="1">
    <source>
        <dbReference type="ARBA" id="ARBA00004370"/>
    </source>
</evidence>
<dbReference type="Pfam" id="PF01124">
    <property type="entry name" value="MAPEG"/>
    <property type="match status" value="1"/>
</dbReference>
<evidence type="ECO:0000256" key="3">
    <source>
        <dbReference type="ARBA" id="ARBA00022989"/>
    </source>
</evidence>